<dbReference type="AlphaFoldDB" id="A0AA88FIY2"/>
<dbReference type="PANTHER" id="PTHR43265">
    <property type="entry name" value="ESTERASE ESTD"/>
    <property type="match status" value="1"/>
</dbReference>
<organism evidence="3 4">
    <name type="scientific">Hymenobacter busanensis</name>
    <dbReference type="NCBI Taxonomy" id="2607656"/>
    <lineage>
        <taxon>Bacteria</taxon>
        <taxon>Pseudomonadati</taxon>
        <taxon>Bacteroidota</taxon>
        <taxon>Cytophagia</taxon>
        <taxon>Cytophagales</taxon>
        <taxon>Hymenobacteraceae</taxon>
        <taxon>Hymenobacter</taxon>
    </lineage>
</organism>
<comment type="caution">
    <text evidence="3">The sequence shown here is derived from an EMBL/GenBank/DDBJ whole genome shotgun (WGS) entry which is preliminary data.</text>
</comment>
<dbReference type="Proteomes" id="UP000326380">
    <property type="component" value="Unassembled WGS sequence"/>
</dbReference>
<evidence type="ECO:0000256" key="1">
    <source>
        <dbReference type="SAM" id="Phobius"/>
    </source>
</evidence>
<keyword evidence="1" id="KW-0472">Membrane</keyword>
<dbReference type="InterPro" id="IPR029058">
    <property type="entry name" value="AB_hydrolase_fold"/>
</dbReference>
<keyword evidence="4" id="KW-1185">Reference proteome</keyword>
<evidence type="ECO:0000259" key="2">
    <source>
        <dbReference type="Pfam" id="PF02129"/>
    </source>
</evidence>
<reference evidence="3 4" key="1">
    <citation type="submission" date="2019-09" db="EMBL/GenBank/DDBJ databases">
        <title>Genome sequence of Hymenobacter sp. M3.</title>
        <authorList>
            <person name="Srinivasan S."/>
        </authorList>
    </citation>
    <scope>NUCLEOTIDE SEQUENCE [LARGE SCALE GENOMIC DNA]</scope>
    <source>
        <strain evidence="3 4">M3</strain>
    </source>
</reference>
<proteinExistence type="predicted"/>
<gene>
    <name evidence="3" type="ORF">F0P96_15275</name>
</gene>
<dbReference type="Gene3D" id="3.40.50.1820">
    <property type="entry name" value="alpha/beta hydrolase"/>
    <property type="match status" value="1"/>
</dbReference>
<keyword evidence="3" id="KW-0378">Hydrolase</keyword>
<dbReference type="GO" id="GO:0052689">
    <property type="term" value="F:carboxylic ester hydrolase activity"/>
    <property type="evidence" value="ECO:0007669"/>
    <property type="project" value="TreeGrafter"/>
</dbReference>
<sequence>MQLNAQRRVTGSDIEISTTKKGQIYGREGIGLTINCTPTYAASAGLRNFGILRANYASSAPKPHLFCNFMKIFLRVKLVVWACLFLAGPAWAVPSATKSPLDGYWKGLFRVPSGTWDLALTIVPLSNGSLYAMLDVPAQQISRMPVKVEVKGDAVTLRIPEAGSKFVGKLSADKKQMVGQWLQPGVKADVVLENQVSRLTAASFKTKAPYREEEVVVPNKLTRIRLTGTLTVPPGKGPFPAVVLVSDSGPQERDATVDNFKMFGILADYLTRRGVVVLRYDDRGVGKSTGSYPLATTADLVSDAQAAMGFLRAHYKVSKTQVGMIGHGEGANVALLAAAQKNAPDFIVSLAGYGLPGQEILKRQQVEILRMIGANPNQVLNALKFHQQMLDVIRHTPNNEVARAKVAAMLRISNADIDFTMVQARANQLTSPWYRYFIDFDPKNKLAAVKCPVLVLNGNADLLVAANKNIPALQKGLKASGNRAVAVHKLPSVNHWFQSDPDQWPIIDGRQQPTFAPKALSLIHDWVARNSYAATTSEAAVPRKFSVGKGGKGVASIAH</sequence>
<accession>A0AA88FIY2</accession>
<evidence type="ECO:0000313" key="4">
    <source>
        <dbReference type="Proteomes" id="UP000326380"/>
    </source>
</evidence>
<dbReference type="EMBL" id="VTWU01000005">
    <property type="protein sequence ID" value="KAA9331593.1"/>
    <property type="molecule type" value="Genomic_DNA"/>
</dbReference>
<dbReference type="InterPro" id="IPR053145">
    <property type="entry name" value="AB_hydrolase_Est10"/>
</dbReference>
<keyword evidence="1" id="KW-1133">Transmembrane helix</keyword>
<feature type="domain" description="Xaa-Pro dipeptidyl-peptidase-like" evidence="2">
    <location>
        <begin position="225"/>
        <end position="471"/>
    </location>
</feature>
<name>A0AA88FIY2_9BACT</name>
<feature type="transmembrane region" description="Helical" evidence="1">
    <location>
        <begin position="72"/>
        <end position="93"/>
    </location>
</feature>
<evidence type="ECO:0000313" key="3">
    <source>
        <dbReference type="EMBL" id="KAA9331593.1"/>
    </source>
</evidence>
<dbReference type="Pfam" id="PF02129">
    <property type="entry name" value="Peptidase_S15"/>
    <property type="match status" value="1"/>
</dbReference>
<dbReference type="InterPro" id="IPR000383">
    <property type="entry name" value="Xaa-Pro-like_dom"/>
</dbReference>
<dbReference type="PANTHER" id="PTHR43265:SF1">
    <property type="entry name" value="ESTERASE ESTD"/>
    <property type="match status" value="1"/>
</dbReference>
<keyword evidence="1" id="KW-0812">Transmembrane</keyword>
<dbReference type="SUPFAM" id="SSF53474">
    <property type="entry name" value="alpha/beta-Hydrolases"/>
    <property type="match status" value="1"/>
</dbReference>
<protein>
    <submittedName>
        <fullName evidence="3">Alpha/beta hydrolase</fullName>
    </submittedName>
</protein>